<gene>
    <name evidence="1" type="ORF">Sradi_1309800</name>
</gene>
<organism evidence="1">
    <name type="scientific">Sesamum radiatum</name>
    <name type="common">Black benniseed</name>
    <dbReference type="NCBI Taxonomy" id="300843"/>
    <lineage>
        <taxon>Eukaryota</taxon>
        <taxon>Viridiplantae</taxon>
        <taxon>Streptophyta</taxon>
        <taxon>Embryophyta</taxon>
        <taxon>Tracheophyta</taxon>
        <taxon>Spermatophyta</taxon>
        <taxon>Magnoliopsida</taxon>
        <taxon>eudicotyledons</taxon>
        <taxon>Gunneridae</taxon>
        <taxon>Pentapetalae</taxon>
        <taxon>asterids</taxon>
        <taxon>lamiids</taxon>
        <taxon>Lamiales</taxon>
        <taxon>Pedaliaceae</taxon>
        <taxon>Sesamum</taxon>
    </lineage>
</organism>
<dbReference type="AlphaFoldDB" id="A0AAW2UQ56"/>
<dbReference type="PANTHER" id="PTHR46890">
    <property type="entry name" value="NON-LTR RETROLELEMENT REVERSE TRANSCRIPTASE-LIKE PROTEIN-RELATED"/>
    <property type="match status" value="1"/>
</dbReference>
<dbReference type="PANTHER" id="PTHR46890:SF48">
    <property type="entry name" value="RNA-DIRECTED DNA POLYMERASE"/>
    <property type="match status" value="1"/>
</dbReference>
<name>A0AAW2UQ56_SESRA</name>
<comment type="caution">
    <text evidence="1">The sequence shown here is derived from an EMBL/GenBank/DDBJ whole genome shotgun (WGS) entry which is preliminary data.</text>
</comment>
<dbReference type="EMBL" id="JACGWJ010000005">
    <property type="protein sequence ID" value="KAL0418963.1"/>
    <property type="molecule type" value="Genomic_DNA"/>
</dbReference>
<evidence type="ECO:0000313" key="1">
    <source>
        <dbReference type="EMBL" id="KAL0418963.1"/>
    </source>
</evidence>
<sequence length="397" mass="44604">MPTLEEVQAVVFSIKSDSVAGPDGFGVIFFHTCWDVISKDVFGTVTEFFHGVEMPKVFTATTISPIPKTASPASWSEHRPISLCNVTNKICTKLMTIRLGRILPKVLSLLQSGFVLGRLLSDNVLLAQELIHSLKSLRPKANVVFKIDMAKAYDRRACRVFPLNPRLTARGSSLFPALFVLAADYLSRGLDRLFTTHQSMYYQAPGRIQNMELLCDFLWAYKRVSGQLMNGMKNSFIMSRQVFSLQTQIVQNILGYQLKHLGVPLYKGNRKACLFDSIILRLRYMLQGWAMTNLSHGGMLAFIKSVLQATPLHLLQVIHPPTSVLTTIEEKRLVQLLHGEDYTMESVNYYWHEGDWNVPGILQTVPIHVAEVICQIPIAAGQGDKIVWTGLVRGLSR</sequence>
<dbReference type="InterPro" id="IPR052343">
    <property type="entry name" value="Retrotransposon-Effector_Assoc"/>
</dbReference>
<evidence type="ECO:0008006" key="2">
    <source>
        <dbReference type="Google" id="ProtNLM"/>
    </source>
</evidence>
<reference evidence="1" key="1">
    <citation type="submission" date="2020-06" db="EMBL/GenBank/DDBJ databases">
        <authorList>
            <person name="Li T."/>
            <person name="Hu X."/>
            <person name="Zhang T."/>
            <person name="Song X."/>
            <person name="Zhang H."/>
            <person name="Dai N."/>
            <person name="Sheng W."/>
            <person name="Hou X."/>
            <person name="Wei L."/>
        </authorList>
    </citation>
    <scope>NUCLEOTIDE SEQUENCE</scope>
    <source>
        <strain evidence="1">G02</strain>
        <tissue evidence="1">Leaf</tissue>
    </source>
</reference>
<proteinExistence type="predicted"/>
<reference evidence="1" key="2">
    <citation type="journal article" date="2024" name="Plant">
        <title>Genomic evolution and insights into agronomic trait innovations of Sesamum species.</title>
        <authorList>
            <person name="Miao H."/>
            <person name="Wang L."/>
            <person name="Qu L."/>
            <person name="Liu H."/>
            <person name="Sun Y."/>
            <person name="Le M."/>
            <person name="Wang Q."/>
            <person name="Wei S."/>
            <person name="Zheng Y."/>
            <person name="Lin W."/>
            <person name="Duan Y."/>
            <person name="Cao H."/>
            <person name="Xiong S."/>
            <person name="Wang X."/>
            <person name="Wei L."/>
            <person name="Li C."/>
            <person name="Ma Q."/>
            <person name="Ju M."/>
            <person name="Zhao R."/>
            <person name="Li G."/>
            <person name="Mu C."/>
            <person name="Tian Q."/>
            <person name="Mei H."/>
            <person name="Zhang T."/>
            <person name="Gao T."/>
            <person name="Zhang H."/>
        </authorList>
    </citation>
    <scope>NUCLEOTIDE SEQUENCE</scope>
    <source>
        <strain evidence="1">G02</strain>
    </source>
</reference>
<protein>
    <recommendedName>
        <fullName evidence="2">Reverse transcriptase domain-containing protein</fullName>
    </recommendedName>
</protein>
<accession>A0AAW2UQ56</accession>